<comment type="caution">
    <text evidence="2">The sequence shown here is derived from an EMBL/GenBank/DDBJ whole genome shotgun (WGS) entry which is preliminary data.</text>
</comment>
<organism evidence="2 3">
    <name type="scientific">Caerostris extrusa</name>
    <name type="common">Bark spider</name>
    <name type="synonym">Caerostris bankana</name>
    <dbReference type="NCBI Taxonomy" id="172846"/>
    <lineage>
        <taxon>Eukaryota</taxon>
        <taxon>Metazoa</taxon>
        <taxon>Ecdysozoa</taxon>
        <taxon>Arthropoda</taxon>
        <taxon>Chelicerata</taxon>
        <taxon>Arachnida</taxon>
        <taxon>Araneae</taxon>
        <taxon>Araneomorphae</taxon>
        <taxon>Entelegynae</taxon>
        <taxon>Araneoidea</taxon>
        <taxon>Araneidae</taxon>
        <taxon>Caerostris</taxon>
    </lineage>
</organism>
<evidence type="ECO:0000313" key="3">
    <source>
        <dbReference type="Proteomes" id="UP001054945"/>
    </source>
</evidence>
<feature type="region of interest" description="Disordered" evidence="1">
    <location>
        <begin position="74"/>
        <end position="172"/>
    </location>
</feature>
<proteinExistence type="predicted"/>
<feature type="compositionally biased region" description="Basic and acidic residues" evidence="1">
    <location>
        <begin position="74"/>
        <end position="83"/>
    </location>
</feature>
<keyword evidence="3" id="KW-1185">Reference proteome</keyword>
<feature type="compositionally biased region" description="Gly residues" evidence="1">
    <location>
        <begin position="139"/>
        <end position="148"/>
    </location>
</feature>
<sequence length="172" mass="19046">MRNLTSDRDALSSKLDERDAEILNLKEKVKFMEQYQTGLDCKLAERVEDIRLLKVHLSEMNRCRRMDEGKVENLHTTRQELIKVAHPRRHRSRPSPATDQDSHPAEVADPKIERTGCQRGRNAQHGEAGAEVAGDGKQEVGGGGGGSADGLQEGAEDQGREEQVFVRAGGHV</sequence>
<dbReference type="AlphaFoldDB" id="A0AAV4WIU0"/>
<dbReference type="Proteomes" id="UP001054945">
    <property type="component" value="Unassembled WGS sequence"/>
</dbReference>
<accession>A0AAV4WIU0</accession>
<reference evidence="2 3" key="1">
    <citation type="submission" date="2021-06" db="EMBL/GenBank/DDBJ databases">
        <title>Caerostris extrusa draft genome.</title>
        <authorList>
            <person name="Kono N."/>
            <person name="Arakawa K."/>
        </authorList>
    </citation>
    <scope>NUCLEOTIDE SEQUENCE [LARGE SCALE GENOMIC DNA]</scope>
</reference>
<evidence type="ECO:0000313" key="2">
    <source>
        <dbReference type="EMBL" id="GIY81724.1"/>
    </source>
</evidence>
<name>A0AAV4WIU0_CAEEX</name>
<dbReference type="EMBL" id="BPLR01016160">
    <property type="protein sequence ID" value="GIY81724.1"/>
    <property type="molecule type" value="Genomic_DNA"/>
</dbReference>
<protein>
    <submittedName>
        <fullName evidence="2">Uncharacterized protein</fullName>
    </submittedName>
</protein>
<feature type="compositionally biased region" description="Basic and acidic residues" evidence="1">
    <location>
        <begin position="100"/>
        <end position="116"/>
    </location>
</feature>
<evidence type="ECO:0000256" key="1">
    <source>
        <dbReference type="SAM" id="MobiDB-lite"/>
    </source>
</evidence>
<gene>
    <name evidence="2" type="ORF">CEXT_137361</name>
</gene>